<dbReference type="GO" id="GO:0004364">
    <property type="term" value="F:glutathione transferase activity"/>
    <property type="evidence" value="ECO:0007669"/>
    <property type="project" value="TreeGrafter"/>
</dbReference>
<feature type="domain" description="GST N-terminal" evidence="1">
    <location>
        <begin position="1"/>
        <end position="81"/>
    </location>
</feature>
<dbReference type="SFLD" id="SFLDG00358">
    <property type="entry name" value="Main_(cytGST)"/>
    <property type="match status" value="1"/>
</dbReference>
<dbReference type="InterPro" id="IPR040079">
    <property type="entry name" value="Glutathione_S-Trfase"/>
</dbReference>
<sequence length="217" mass="24929">MRLYIGNKNYSTWSLRVWLLLEKFSLDYEETKLNLATESFYQTLEGISPTLKVPVLVDGDVTIWETLAILEYINESYLSGAALPKSATERARARALCAEMHSGFGALKNAMPMNIRAKRHVEANAQVRKDIQRVETIFTEQMHRYGQKGEWLFGEWSMVDAMFAPVCLRFDTYDVELNACARTYVEQVLACPVLSRWRDQALLEEEVVQCNETGVDR</sequence>
<dbReference type="InterPro" id="IPR004045">
    <property type="entry name" value="Glutathione_S-Trfase_N"/>
</dbReference>
<dbReference type="InterPro" id="IPR036249">
    <property type="entry name" value="Thioredoxin-like_sf"/>
</dbReference>
<dbReference type="CDD" id="cd03043">
    <property type="entry name" value="GST_N_1"/>
    <property type="match status" value="1"/>
</dbReference>
<dbReference type="SUPFAM" id="SSF47616">
    <property type="entry name" value="GST C-terminal domain-like"/>
    <property type="match status" value="1"/>
</dbReference>
<gene>
    <name evidence="2" type="ORF">JF50_05380</name>
</gene>
<dbReference type="CDD" id="cd03194">
    <property type="entry name" value="GST_C_3"/>
    <property type="match status" value="1"/>
</dbReference>
<dbReference type="RefSeq" id="WP_039608437.1">
    <property type="nucleotide sequence ID" value="NZ_JWIC01000004.1"/>
</dbReference>
<dbReference type="GO" id="GO:0006559">
    <property type="term" value="P:L-phenylalanine catabolic process"/>
    <property type="evidence" value="ECO:0007669"/>
    <property type="project" value="TreeGrafter"/>
</dbReference>
<accession>A0A0C1QT47</accession>
<dbReference type="PANTHER" id="PTHR42673">
    <property type="entry name" value="MALEYLACETOACETATE ISOMERASE"/>
    <property type="match status" value="1"/>
</dbReference>
<dbReference type="Gene3D" id="1.20.1050.10">
    <property type="match status" value="1"/>
</dbReference>
<evidence type="ECO:0000259" key="1">
    <source>
        <dbReference type="PROSITE" id="PS50404"/>
    </source>
</evidence>
<dbReference type="Proteomes" id="UP000031327">
    <property type="component" value="Unassembled WGS sequence"/>
</dbReference>
<dbReference type="OrthoDB" id="9799538at2"/>
<organism evidence="2 3">
    <name type="scientific">Pseudoalteromonas luteoviolacea</name>
    <dbReference type="NCBI Taxonomy" id="43657"/>
    <lineage>
        <taxon>Bacteria</taxon>
        <taxon>Pseudomonadati</taxon>
        <taxon>Pseudomonadota</taxon>
        <taxon>Gammaproteobacteria</taxon>
        <taxon>Alteromonadales</taxon>
        <taxon>Pseudoalteromonadaceae</taxon>
        <taxon>Pseudoalteromonas</taxon>
    </lineage>
</organism>
<evidence type="ECO:0000313" key="3">
    <source>
        <dbReference type="Proteomes" id="UP000031327"/>
    </source>
</evidence>
<name>A0A0C1QT47_9GAMM</name>
<dbReference type="SUPFAM" id="SSF52833">
    <property type="entry name" value="Thioredoxin-like"/>
    <property type="match status" value="1"/>
</dbReference>
<dbReference type="PROSITE" id="PS50404">
    <property type="entry name" value="GST_NTER"/>
    <property type="match status" value="1"/>
</dbReference>
<dbReference type="GO" id="GO:0006749">
    <property type="term" value="P:glutathione metabolic process"/>
    <property type="evidence" value="ECO:0007669"/>
    <property type="project" value="TreeGrafter"/>
</dbReference>
<dbReference type="PANTHER" id="PTHR42673:SF4">
    <property type="entry name" value="MALEYLACETOACETATE ISOMERASE"/>
    <property type="match status" value="1"/>
</dbReference>
<dbReference type="Pfam" id="PF13409">
    <property type="entry name" value="GST_N_2"/>
    <property type="match status" value="1"/>
</dbReference>
<dbReference type="AlphaFoldDB" id="A0A0C1QT47"/>
<dbReference type="EMBL" id="JWIC01000004">
    <property type="protein sequence ID" value="KID58142.1"/>
    <property type="molecule type" value="Genomic_DNA"/>
</dbReference>
<dbReference type="InterPro" id="IPR036282">
    <property type="entry name" value="Glutathione-S-Trfase_C_sf"/>
</dbReference>
<dbReference type="SFLD" id="SFLDS00019">
    <property type="entry name" value="Glutathione_Transferase_(cytos"/>
    <property type="match status" value="1"/>
</dbReference>
<reference evidence="2 3" key="1">
    <citation type="submission" date="2014-12" db="EMBL/GenBank/DDBJ databases">
        <title>Draft Genome Sequence of Pseudoalteromonas luteoviolacea HI1.</title>
        <authorList>
            <person name="Asahina A.Y."/>
            <person name="Hadfield M.G."/>
        </authorList>
    </citation>
    <scope>NUCLEOTIDE SEQUENCE [LARGE SCALE GENOMIC DNA]</scope>
    <source>
        <strain evidence="2 3">HI1</strain>
    </source>
</reference>
<evidence type="ECO:0000313" key="2">
    <source>
        <dbReference type="EMBL" id="KID58142.1"/>
    </source>
</evidence>
<comment type="caution">
    <text evidence="2">The sequence shown here is derived from an EMBL/GenBank/DDBJ whole genome shotgun (WGS) entry which is preliminary data.</text>
</comment>
<dbReference type="Gene3D" id="3.40.30.10">
    <property type="entry name" value="Glutaredoxin"/>
    <property type="match status" value="1"/>
</dbReference>
<keyword evidence="2" id="KW-0808">Transferase</keyword>
<dbReference type="GO" id="GO:0016034">
    <property type="term" value="F:maleylacetoacetate isomerase activity"/>
    <property type="evidence" value="ECO:0007669"/>
    <property type="project" value="TreeGrafter"/>
</dbReference>
<proteinExistence type="predicted"/>
<protein>
    <submittedName>
        <fullName evidence="2">Glutathione S-transferase</fullName>
    </submittedName>
</protein>